<keyword evidence="4 7" id="KW-0808">Transferase</keyword>
<evidence type="ECO:0000256" key="3">
    <source>
        <dbReference type="ARBA" id="ARBA00022676"/>
    </source>
</evidence>
<dbReference type="CDD" id="cd02522">
    <property type="entry name" value="GT_2_like_a"/>
    <property type="match status" value="1"/>
</dbReference>
<keyword evidence="8" id="KW-1185">Reference proteome</keyword>
<keyword evidence="2" id="KW-1003">Cell membrane</keyword>
<dbReference type="Proteomes" id="UP000095087">
    <property type="component" value="Unassembled WGS sequence"/>
</dbReference>
<evidence type="ECO:0000256" key="4">
    <source>
        <dbReference type="ARBA" id="ARBA00022679"/>
    </source>
</evidence>
<gene>
    <name evidence="7" type="ORF">A7A08_02008</name>
</gene>
<dbReference type="Pfam" id="PF00535">
    <property type="entry name" value="Glycos_transf_2"/>
    <property type="match status" value="1"/>
</dbReference>
<comment type="caution">
    <text evidence="7">The sequence shown here is derived from an EMBL/GenBank/DDBJ whole genome shotgun (WGS) entry which is preliminary data.</text>
</comment>
<feature type="domain" description="Glycosyltransferase 2-like" evidence="6">
    <location>
        <begin position="3"/>
        <end position="102"/>
    </location>
</feature>
<dbReference type="GO" id="GO:0005886">
    <property type="term" value="C:plasma membrane"/>
    <property type="evidence" value="ECO:0007669"/>
    <property type="project" value="UniProtKB-SubCell"/>
</dbReference>
<dbReference type="PANTHER" id="PTHR43646">
    <property type="entry name" value="GLYCOSYLTRANSFERASE"/>
    <property type="match status" value="1"/>
</dbReference>
<evidence type="ECO:0000313" key="8">
    <source>
        <dbReference type="Proteomes" id="UP000095087"/>
    </source>
</evidence>
<dbReference type="AlphaFoldDB" id="A0A1E2RYG8"/>
<keyword evidence="3 7" id="KW-0328">Glycosyltransferase</keyword>
<dbReference type="Gene3D" id="3.90.550.10">
    <property type="entry name" value="Spore Coat Polysaccharide Biosynthesis Protein SpsA, Chain A"/>
    <property type="match status" value="1"/>
</dbReference>
<evidence type="ECO:0000256" key="1">
    <source>
        <dbReference type="ARBA" id="ARBA00004236"/>
    </source>
</evidence>
<comment type="subcellular location">
    <subcellularLocation>
        <location evidence="1">Cell membrane</location>
    </subcellularLocation>
</comment>
<dbReference type="SUPFAM" id="SSF53448">
    <property type="entry name" value="Nucleotide-diphospho-sugar transferases"/>
    <property type="match status" value="1"/>
</dbReference>
<accession>A0A1E2RYG8</accession>
<dbReference type="EC" id="2.4.1.266" evidence="7"/>
<evidence type="ECO:0000259" key="6">
    <source>
        <dbReference type="Pfam" id="PF00535"/>
    </source>
</evidence>
<dbReference type="NCBIfam" id="TIGR04283">
    <property type="entry name" value="glyco_like_mftF"/>
    <property type="match status" value="1"/>
</dbReference>
<dbReference type="EMBL" id="MASI01000004">
    <property type="protein sequence ID" value="ODA67261.1"/>
    <property type="molecule type" value="Genomic_DNA"/>
</dbReference>
<sequence length="235" mass="25988">MISIVIPSFNAGTTLVPTLNALIPGAVDGLVREAILADGGSTDGTLDIAEAAGMEIVRAERGRGTQLRAGAARAKGDWLLFIHADTELDQTWLDHAAHFMARVDRGERAPAAATFRFALDDDGVMPWFLERLVALRFMVFRLPYGDQGLLIPRRLYNELGGFDPVPLMEDVAFVRKLKRNQLVMLRAEAVTSAERYRSEGYLLRGLRNLFCMLLYTFRVPPRVLARLYGQAPGGA</sequence>
<evidence type="ECO:0000256" key="2">
    <source>
        <dbReference type="ARBA" id="ARBA00022475"/>
    </source>
</evidence>
<proteinExistence type="predicted"/>
<evidence type="ECO:0000313" key="7">
    <source>
        <dbReference type="EMBL" id="ODA67261.1"/>
    </source>
</evidence>
<dbReference type="STRING" id="1177755.A7A08_02008"/>
<dbReference type="RefSeq" id="WP_069095246.1">
    <property type="nucleotide sequence ID" value="NZ_MASI01000004.1"/>
</dbReference>
<name>A0A1E2RYG8_9HYPH</name>
<dbReference type="PANTHER" id="PTHR43646:SF2">
    <property type="entry name" value="GLYCOSYLTRANSFERASE 2-LIKE DOMAIN-CONTAINING PROTEIN"/>
    <property type="match status" value="1"/>
</dbReference>
<protein>
    <submittedName>
        <fullName evidence="7">Glucosyl-3-phosphoglycerate synthase</fullName>
        <ecNumber evidence="7">2.4.1.266</ecNumber>
    </submittedName>
</protein>
<dbReference type="PATRIC" id="fig|1177755.3.peg.2015"/>
<dbReference type="InterPro" id="IPR026461">
    <property type="entry name" value="Trfase_2_rSAM/seldom_assoc"/>
</dbReference>
<keyword evidence="5" id="KW-0472">Membrane</keyword>
<dbReference type="InterPro" id="IPR001173">
    <property type="entry name" value="Glyco_trans_2-like"/>
</dbReference>
<reference evidence="7 8" key="1">
    <citation type="submission" date="2016-07" db="EMBL/GenBank/DDBJ databases">
        <title>Draft genome sequence of Methyloligella halotolerans C2T (VKM B-2706T=CCUG 61687T=DSM 25045T), a halotolerant polyhydroxybutyrate accumulating methylotroph.</title>
        <authorList>
            <person name="Vasilenko O.V."/>
            <person name="Doronina N.V."/>
            <person name="Poroshina M.N."/>
            <person name="Tarlachkov S.V."/>
            <person name="Trotsenko Y.A."/>
        </authorList>
    </citation>
    <scope>NUCLEOTIDE SEQUENCE [LARGE SCALE GENOMIC DNA]</scope>
    <source>
        <strain evidence="7 8">VKM B-2706</strain>
    </source>
</reference>
<dbReference type="OrthoDB" id="9811214at2"/>
<organism evidence="7 8">
    <name type="scientific">Methyloligella halotolerans</name>
    <dbReference type="NCBI Taxonomy" id="1177755"/>
    <lineage>
        <taxon>Bacteria</taxon>
        <taxon>Pseudomonadati</taxon>
        <taxon>Pseudomonadota</taxon>
        <taxon>Alphaproteobacteria</taxon>
        <taxon>Hyphomicrobiales</taxon>
        <taxon>Hyphomicrobiaceae</taxon>
        <taxon>Methyloligella</taxon>
    </lineage>
</organism>
<dbReference type="GO" id="GO:0016757">
    <property type="term" value="F:glycosyltransferase activity"/>
    <property type="evidence" value="ECO:0007669"/>
    <property type="project" value="UniProtKB-KW"/>
</dbReference>
<dbReference type="InterPro" id="IPR029044">
    <property type="entry name" value="Nucleotide-diphossugar_trans"/>
</dbReference>
<evidence type="ECO:0000256" key="5">
    <source>
        <dbReference type="ARBA" id="ARBA00023136"/>
    </source>
</evidence>